<dbReference type="EMBL" id="JBHTJG010000003">
    <property type="protein sequence ID" value="MFD0946393.1"/>
    <property type="molecule type" value="Genomic_DNA"/>
</dbReference>
<proteinExistence type="predicted"/>
<evidence type="ECO:0008006" key="4">
    <source>
        <dbReference type="Google" id="ProtNLM"/>
    </source>
</evidence>
<sequence length="120" mass="12154">MFKYLIPAVALVFATPAAAQSDGVAELVATVAEGMQSMVGSEFEGGLTITQIGAEGEILVIGVGGPSGWRAGLDADDVSDALLSGFCKEGADFFTSGAKLRVESEDDGRTLVGPVVTACP</sequence>
<organism evidence="2 3">
    <name type="scientific">Sphingomonas canadensis</name>
    <dbReference type="NCBI Taxonomy" id="1219257"/>
    <lineage>
        <taxon>Bacteria</taxon>
        <taxon>Pseudomonadati</taxon>
        <taxon>Pseudomonadota</taxon>
        <taxon>Alphaproteobacteria</taxon>
        <taxon>Sphingomonadales</taxon>
        <taxon>Sphingomonadaceae</taxon>
        <taxon>Sphingomonas</taxon>
    </lineage>
</organism>
<evidence type="ECO:0000313" key="2">
    <source>
        <dbReference type="EMBL" id="MFD0946393.1"/>
    </source>
</evidence>
<evidence type="ECO:0000256" key="1">
    <source>
        <dbReference type="SAM" id="SignalP"/>
    </source>
</evidence>
<evidence type="ECO:0000313" key="3">
    <source>
        <dbReference type="Proteomes" id="UP001596977"/>
    </source>
</evidence>
<comment type="caution">
    <text evidence="2">The sequence shown here is derived from an EMBL/GenBank/DDBJ whole genome shotgun (WGS) entry which is preliminary data.</text>
</comment>
<gene>
    <name evidence="2" type="ORF">ACFQ1E_08600</name>
</gene>
<dbReference type="RefSeq" id="WP_264943762.1">
    <property type="nucleotide sequence ID" value="NZ_JAPDRA010000003.1"/>
</dbReference>
<feature type="signal peptide" evidence="1">
    <location>
        <begin position="1"/>
        <end position="19"/>
    </location>
</feature>
<name>A0ABW3H4L6_9SPHN</name>
<keyword evidence="3" id="KW-1185">Reference proteome</keyword>
<feature type="chain" id="PRO_5045654366" description="DUF306 domain-containing protein" evidence="1">
    <location>
        <begin position="20"/>
        <end position="120"/>
    </location>
</feature>
<protein>
    <recommendedName>
        <fullName evidence="4">DUF306 domain-containing protein</fullName>
    </recommendedName>
</protein>
<reference evidence="3" key="1">
    <citation type="journal article" date="2019" name="Int. J. Syst. Evol. Microbiol.">
        <title>The Global Catalogue of Microorganisms (GCM) 10K type strain sequencing project: providing services to taxonomists for standard genome sequencing and annotation.</title>
        <authorList>
            <consortium name="The Broad Institute Genomics Platform"/>
            <consortium name="The Broad Institute Genome Sequencing Center for Infectious Disease"/>
            <person name="Wu L."/>
            <person name="Ma J."/>
        </authorList>
    </citation>
    <scope>NUCLEOTIDE SEQUENCE [LARGE SCALE GENOMIC DNA]</scope>
    <source>
        <strain evidence="3">CCUG 62982</strain>
    </source>
</reference>
<keyword evidence="1" id="KW-0732">Signal</keyword>
<dbReference type="Proteomes" id="UP001596977">
    <property type="component" value="Unassembled WGS sequence"/>
</dbReference>
<accession>A0ABW3H4L6</accession>